<dbReference type="InterPro" id="IPR011333">
    <property type="entry name" value="SKP1/BTB/POZ_sf"/>
</dbReference>
<dbReference type="STRING" id="1314781.A0A165L3M6"/>
<protein>
    <recommendedName>
        <fullName evidence="1">BTB domain-containing protein</fullName>
    </recommendedName>
</protein>
<feature type="domain" description="BTB" evidence="1">
    <location>
        <begin position="25"/>
        <end position="89"/>
    </location>
</feature>
<dbReference type="Gene3D" id="3.30.710.10">
    <property type="entry name" value="Potassium Channel Kv1.1, Chain A"/>
    <property type="match status" value="1"/>
</dbReference>
<name>A0A165L3M6_EXIGL</name>
<dbReference type="AlphaFoldDB" id="A0A165L3M6"/>
<keyword evidence="3" id="KW-1185">Reference proteome</keyword>
<evidence type="ECO:0000313" key="2">
    <source>
        <dbReference type="EMBL" id="KZV97301.1"/>
    </source>
</evidence>
<reference evidence="2 3" key="1">
    <citation type="journal article" date="2016" name="Mol. Biol. Evol.">
        <title>Comparative Genomics of Early-Diverging Mushroom-Forming Fungi Provides Insights into the Origins of Lignocellulose Decay Capabilities.</title>
        <authorList>
            <person name="Nagy L.G."/>
            <person name="Riley R."/>
            <person name="Tritt A."/>
            <person name="Adam C."/>
            <person name="Daum C."/>
            <person name="Floudas D."/>
            <person name="Sun H."/>
            <person name="Yadav J.S."/>
            <person name="Pangilinan J."/>
            <person name="Larsson K.H."/>
            <person name="Matsuura K."/>
            <person name="Barry K."/>
            <person name="Labutti K."/>
            <person name="Kuo R."/>
            <person name="Ohm R.A."/>
            <person name="Bhattacharya S.S."/>
            <person name="Shirouzu T."/>
            <person name="Yoshinaga Y."/>
            <person name="Martin F.M."/>
            <person name="Grigoriev I.V."/>
            <person name="Hibbett D.S."/>
        </authorList>
    </citation>
    <scope>NUCLEOTIDE SEQUENCE [LARGE SCALE GENOMIC DNA]</scope>
    <source>
        <strain evidence="2 3">HHB12029</strain>
    </source>
</reference>
<gene>
    <name evidence="2" type="ORF">EXIGLDRAFT_642388</name>
</gene>
<dbReference type="OrthoDB" id="3265815at2759"/>
<accession>A0A165L3M6</accession>
<evidence type="ECO:0000259" key="1">
    <source>
        <dbReference type="Pfam" id="PF00651"/>
    </source>
</evidence>
<sequence length="281" mass="30636">MAPQPVATNGVSTAFGPLARLAAANGQFPDIALVSSDSVRFHVHTSVLRSASSNDFGGLFHAQANSHNIHIDEAAPALNIMLHSAYGLDIVPYTPNWSMLEEGTEAMRRYAIRPPTPTDPLFTLLLSQVHRPGGAQAVYALAAQCEFDALAVAASEHLLSLDLSSITDEWATQCGPVYIKRLFFLHLGRTEALKRIVSASPTLHVPWPGCSRDEQQQNILRPWSFAVAQLIAEARPDVPNSLIETRLSPVAYRSTCVECSELVAAHIRAITQEWSNVKHTI</sequence>
<evidence type="ECO:0000313" key="3">
    <source>
        <dbReference type="Proteomes" id="UP000077266"/>
    </source>
</evidence>
<dbReference type="InParanoid" id="A0A165L3M6"/>
<dbReference type="Pfam" id="PF00651">
    <property type="entry name" value="BTB"/>
    <property type="match status" value="1"/>
</dbReference>
<organism evidence="2 3">
    <name type="scientific">Exidia glandulosa HHB12029</name>
    <dbReference type="NCBI Taxonomy" id="1314781"/>
    <lineage>
        <taxon>Eukaryota</taxon>
        <taxon>Fungi</taxon>
        <taxon>Dikarya</taxon>
        <taxon>Basidiomycota</taxon>
        <taxon>Agaricomycotina</taxon>
        <taxon>Agaricomycetes</taxon>
        <taxon>Auriculariales</taxon>
        <taxon>Exidiaceae</taxon>
        <taxon>Exidia</taxon>
    </lineage>
</organism>
<dbReference type="Proteomes" id="UP000077266">
    <property type="component" value="Unassembled WGS sequence"/>
</dbReference>
<dbReference type="InterPro" id="IPR000210">
    <property type="entry name" value="BTB/POZ_dom"/>
</dbReference>
<dbReference type="EMBL" id="KV425932">
    <property type="protein sequence ID" value="KZV97301.1"/>
    <property type="molecule type" value="Genomic_DNA"/>
</dbReference>
<proteinExistence type="predicted"/>